<dbReference type="Pfam" id="PF02615">
    <property type="entry name" value="Ldh_2"/>
    <property type="match status" value="1"/>
</dbReference>
<dbReference type="OrthoDB" id="9811519at2"/>
<dbReference type="Proteomes" id="UP000254134">
    <property type="component" value="Unassembled WGS sequence"/>
</dbReference>
<dbReference type="PANTHER" id="PTHR11091">
    <property type="entry name" value="OXIDOREDUCTASE-RELATED"/>
    <property type="match status" value="1"/>
</dbReference>
<evidence type="ECO:0000313" key="4">
    <source>
        <dbReference type="Proteomes" id="UP000254134"/>
    </source>
</evidence>
<dbReference type="GO" id="GO:0016491">
    <property type="term" value="F:oxidoreductase activity"/>
    <property type="evidence" value="ECO:0007669"/>
    <property type="project" value="UniProtKB-KW"/>
</dbReference>
<dbReference type="InterPro" id="IPR036111">
    <property type="entry name" value="Mal/L-sulfo/L-lacto_DH-like_sf"/>
</dbReference>
<dbReference type="EMBL" id="QQZY01000005">
    <property type="protein sequence ID" value="RDI74165.1"/>
    <property type="molecule type" value="Genomic_DNA"/>
</dbReference>
<reference evidence="3 4" key="1">
    <citation type="submission" date="2018-07" db="EMBL/GenBank/DDBJ databases">
        <title>High-quality-draft genome sequence of Gaiella occulta.</title>
        <authorList>
            <person name="Severino R."/>
            <person name="Froufe H.J.C."/>
            <person name="Rainey F.A."/>
            <person name="Barroso C."/>
            <person name="Albuquerque L."/>
            <person name="Lobo-Da-Cunha A."/>
            <person name="Da Costa M.S."/>
            <person name="Egas C."/>
        </authorList>
    </citation>
    <scope>NUCLEOTIDE SEQUENCE [LARGE SCALE GENOMIC DNA]</scope>
    <source>
        <strain evidence="3 4">F2-233</strain>
    </source>
</reference>
<sequence>MREAPATAKEAYARLLALGLGHEAAAVLFDHFDDAQRRGKEGHGYARIPWLEEQPLDRGARPLKVSSAPGVDRWHGGGALGYLTLAAVCDDLVAHDPGPARLVVASSCFPTGALGYWVRRLAQAGYTALLTATSPRRLPPPGGGAALTGTNPLAIAIPSSVGEPLVADVSMGAVTHGDVLAGRAAPQELVPFGGPHAHKAFALAVGLELFVSALAGEEHGAVLLVARGEHDPVPAFRKLAADVRLPGDARPRRA</sequence>
<dbReference type="InterPro" id="IPR043143">
    <property type="entry name" value="Mal/L-sulf/L-lact_DH-like_NADP"/>
</dbReference>
<dbReference type="Gene3D" id="3.30.1370.60">
    <property type="entry name" value="Hypothetical oxidoreductase yiak, domain 2"/>
    <property type="match status" value="1"/>
</dbReference>
<dbReference type="InterPro" id="IPR003767">
    <property type="entry name" value="Malate/L-lactate_DH-like"/>
</dbReference>
<reference evidence="4" key="2">
    <citation type="journal article" date="2019" name="MicrobiologyOpen">
        <title>High-quality draft genome sequence of Gaiella occulta isolated from a 150 meter deep mineral water borehole and comparison with the genome sequences of other deep-branching lineages of the phylum Actinobacteria.</title>
        <authorList>
            <person name="Severino R."/>
            <person name="Froufe H.J.C."/>
            <person name="Barroso C."/>
            <person name="Albuquerque L."/>
            <person name="Lobo-da-Cunha A."/>
            <person name="da Costa M.S."/>
            <person name="Egas C."/>
        </authorList>
    </citation>
    <scope>NUCLEOTIDE SEQUENCE [LARGE SCALE GENOMIC DNA]</scope>
    <source>
        <strain evidence="4">F2-233</strain>
    </source>
</reference>
<dbReference type="InterPro" id="IPR043144">
    <property type="entry name" value="Mal/L-sulf/L-lact_DH-like_ah"/>
</dbReference>
<comment type="caution">
    <text evidence="3">The sequence shown here is derived from an EMBL/GenBank/DDBJ whole genome shotgun (WGS) entry which is preliminary data.</text>
</comment>
<keyword evidence="4" id="KW-1185">Reference proteome</keyword>
<accession>A0A7M2YVW5</accession>
<name>A0A7M2YVW5_9ACTN</name>
<dbReference type="Gene3D" id="1.10.1530.10">
    <property type="match status" value="1"/>
</dbReference>
<keyword evidence="2" id="KW-0560">Oxidoreductase</keyword>
<evidence type="ECO:0000256" key="1">
    <source>
        <dbReference type="ARBA" id="ARBA00006056"/>
    </source>
</evidence>
<gene>
    <name evidence="3" type="ORF">Gocc_2262</name>
</gene>
<protein>
    <submittedName>
        <fullName evidence="3">Malate/L-lactate dehydrogenase</fullName>
    </submittedName>
</protein>
<proteinExistence type="inferred from homology"/>
<comment type="similarity">
    <text evidence="1">Belongs to the LDH2/MDH2 oxidoreductase family.</text>
</comment>
<dbReference type="RefSeq" id="WP_114796672.1">
    <property type="nucleotide sequence ID" value="NZ_QQZY01000005.1"/>
</dbReference>
<organism evidence="3 4">
    <name type="scientific">Gaiella occulta</name>
    <dbReference type="NCBI Taxonomy" id="1002870"/>
    <lineage>
        <taxon>Bacteria</taxon>
        <taxon>Bacillati</taxon>
        <taxon>Actinomycetota</taxon>
        <taxon>Thermoleophilia</taxon>
        <taxon>Gaiellales</taxon>
        <taxon>Gaiellaceae</taxon>
        <taxon>Gaiella</taxon>
    </lineage>
</organism>
<dbReference type="SUPFAM" id="SSF89733">
    <property type="entry name" value="L-sulfolactate dehydrogenase-like"/>
    <property type="match status" value="1"/>
</dbReference>
<dbReference type="PANTHER" id="PTHR11091:SF0">
    <property type="entry name" value="MALATE DEHYDROGENASE"/>
    <property type="match status" value="1"/>
</dbReference>
<dbReference type="AlphaFoldDB" id="A0A7M2YVW5"/>
<evidence type="ECO:0000313" key="3">
    <source>
        <dbReference type="EMBL" id="RDI74165.1"/>
    </source>
</evidence>
<evidence type="ECO:0000256" key="2">
    <source>
        <dbReference type="ARBA" id="ARBA00023002"/>
    </source>
</evidence>